<name>A0A3Q9K6A7_9ACTN</name>
<accession>A0A3Q9K6A7</accession>
<evidence type="ECO:0000256" key="2">
    <source>
        <dbReference type="ARBA" id="ARBA00022475"/>
    </source>
</evidence>
<dbReference type="PANTHER" id="PTHR30042">
    <property type="entry name" value="POTASSIUM-TRANSPORTING ATPASE C CHAIN"/>
    <property type="match status" value="1"/>
</dbReference>
<keyword evidence="7" id="KW-0630">Potassium</keyword>
<dbReference type="GO" id="GO:0005524">
    <property type="term" value="F:ATP binding"/>
    <property type="evidence" value="ECO:0007669"/>
    <property type="project" value="UniProtKB-KW"/>
</dbReference>
<dbReference type="PANTHER" id="PTHR30042:SF2">
    <property type="entry name" value="POTASSIUM-TRANSPORTING ATPASE KDPC SUBUNIT"/>
    <property type="match status" value="1"/>
</dbReference>
<organism evidence="12 13">
    <name type="scientific">Streptomyces lydicus</name>
    <dbReference type="NCBI Taxonomy" id="47763"/>
    <lineage>
        <taxon>Bacteria</taxon>
        <taxon>Bacillati</taxon>
        <taxon>Actinomycetota</taxon>
        <taxon>Actinomycetes</taxon>
        <taxon>Kitasatosporales</taxon>
        <taxon>Streptomycetaceae</taxon>
        <taxon>Streptomyces</taxon>
    </lineage>
</organism>
<evidence type="ECO:0000256" key="6">
    <source>
        <dbReference type="ARBA" id="ARBA00022840"/>
    </source>
</evidence>
<keyword evidence="9" id="KW-0406">Ion transport</keyword>
<evidence type="ECO:0000256" key="7">
    <source>
        <dbReference type="ARBA" id="ARBA00022958"/>
    </source>
</evidence>
<keyword evidence="2" id="KW-1003">Cell membrane</keyword>
<keyword evidence="1" id="KW-0813">Transport</keyword>
<keyword evidence="5" id="KW-0547">Nucleotide-binding</keyword>
<evidence type="ECO:0000256" key="5">
    <source>
        <dbReference type="ARBA" id="ARBA00022741"/>
    </source>
</evidence>
<keyword evidence="3" id="KW-0633">Potassium transport</keyword>
<dbReference type="GO" id="GO:0016020">
    <property type="term" value="C:membrane"/>
    <property type="evidence" value="ECO:0007669"/>
    <property type="project" value="InterPro"/>
</dbReference>
<evidence type="ECO:0000256" key="1">
    <source>
        <dbReference type="ARBA" id="ARBA00022448"/>
    </source>
</evidence>
<sequence>MASGASNLGPNSPALIRTVRERRASVAASDGVRPSSVPVDAVTASGSGLDPAISPAYAYGQVNRVAWARHLTPGRVEKMVTDHLEARVLGCLGQENVNIVALNHALAGLM</sequence>
<evidence type="ECO:0000256" key="10">
    <source>
        <dbReference type="ARBA" id="ARBA00023136"/>
    </source>
</evidence>
<evidence type="ECO:0000256" key="8">
    <source>
        <dbReference type="ARBA" id="ARBA00022989"/>
    </source>
</evidence>
<proteinExistence type="predicted"/>
<evidence type="ECO:0000313" key="13">
    <source>
        <dbReference type="Proteomes" id="UP000275579"/>
    </source>
</evidence>
<evidence type="ECO:0000256" key="3">
    <source>
        <dbReference type="ARBA" id="ARBA00022538"/>
    </source>
</evidence>
<evidence type="ECO:0000313" key="12">
    <source>
        <dbReference type="EMBL" id="AZS69856.1"/>
    </source>
</evidence>
<dbReference type="EMBL" id="CP029042">
    <property type="protein sequence ID" value="AZS69856.1"/>
    <property type="molecule type" value="Genomic_DNA"/>
</dbReference>
<keyword evidence="10" id="KW-0472">Membrane</keyword>
<feature type="region of interest" description="Disordered" evidence="11">
    <location>
        <begin position="26"/>
        <end position="49"/>
    </location>
</feature>
<evidence type="ECO:0000256" key="9">
    <source>
        <dbReference type="ARBA" id="ARBA00023065"/>
    </source>
</evidence>
<evidence type="ECO:0000256" key="4">
    <source>
        <dbReference type="ARBA" id="ARBA00022692"/>
    </source>
</evidence>
<dbReference type="Proteomes" id="UP000275579">
    <property type="component" value="Chromosome"/>
</dbReference>
<reference evidence="12 13" key="1">
    <citation type="submission" date="2018-04" db="EMBL/GenBank/DDBJ databases">
        <title>Complete genome sequences of Streptomyces lydicus strain WYEC and characterization of antagonistic properties of biological control agents.</title>
        <authorList>
            <person name="Mariita R.M."/>
            <person name="Sello J.K."/>
        </authorList>
    </citation>
    <scope>NUCLEOTIDE SEQUENCE [LARGE SCALE GENOMIC DNA]</scope>
    <source>
        <strain evidence="12 13">WYEC 108</strain>
    </source>
</reference>
<gene>
    <name evidence="12" type="ORF">DDE74_01755</name>
</gene>
<keyword evidence="4" id="KW-0812">Transmembrane</keyword>
<dbReference type="InterPro" id="IPR003820">
    <property type="entry name" value="KdpC"/>
</dbReference>
<protein>
    <recommendedName>
        <fullName evidence="14">Potassium-transporting ATPase subunit C</fullName>
    </recommendedName>
</protein>
<dbReference type="Pfam" id="PF02669">
    <property type="entry name" value="KdpC"/>
    <property type="match status" value="1"/>
</dbReference>
<keyword evidence="6" id="KW-0067">ATP-binding</keyword>
<keyword evidence="8" id="KW-1133">Transmembrane helix</keyword>
<evidence type="ECO:0008006" key="14">
    <source>
        <dbReference type="Google" id="ProtNLM"/>
    </source>
</evidence>
<dbReference type="GO" id="GO:0008556">
    <property type="term" value="F:P-type potassium transmembrane transporter activity"/>
    <property type="evidence" value="ECO:0007669"/>
    <property type="project" value="InterPro"/>
</dbReference>
<dbReference type="AlphaFoldDB" id="A0A3Q9K6A7"/>
<evidence type="ECO:0000256" key="11">
    <source>
        <dbReference type="SAM" id="MobiDB-lite"/>
    </source>
</evidence>